<sequence>MNAVFYSALLLTIASPASADSVPRYDVAGYCQTVSDVSGGSAMIYNGCVDMEQIAYNGLKARWGSIPRRVRSYCDEVGRVSGGSYSILEGCIAMETEAANGTSTFKY</sequence>
<evidence type="ECO:0000256" key="1">
    <source>
        <dbReference type="SAM" id="SignalP"/>
    </source>
</evidence>
<gene>
    <name evidence="2" type="ORF">ACFOGH_19740</name>
</gene>
<protein>
    <recommendedName>
        <fullName evidence="4">Cyanovirin-N domain-containing protein</fullName>
    </recommendedName>
</protein>
<name>A0ABV7J799_9RHOB</name>
<accession>A0ABV7J799</accession>
<feature type="signal peptide" evidence="1">
    <location>
        <begin position="1"/>
        <end position="19"/>
    </location>
</feature>
<dbReference type="EMBL" id="JBHRTO010000003">
    <property type="protein sequence ID" value="MFC3183237.1"/>
    <property type="molecule type" value="Genomic_DNA"/>
</dbReference>
<comment type="caution">
    <text evidence="2">The sequence shown here is derived from an EMBL/GenBank/DDBJ whole genome shotgun (WGS) entry which is preliminary data.</text>
</comment>
<keyword evidence="3" id="KW-1185">Reference proteome</keyword>
<evidence type="ECO:0000313" key="3">
    <source>
        <dbReference type="Proteomes" id="UP001595547"/>
    </source>
</evidence>
<evidence type="ECO:0008006" key="4">
    <source>
        <dbReference type="Google" id="ProtNLM"/>
    </source>
</evidence>
<keyword evidence="1" id="KW-0732">Signal</keyword>
<organism evidence="2 3">
    <name type="scientific">Cypionkella sinensis</name>
    <dbReference type="NCBI Taxonomy" id="1756043"/>
    <lineage>
        <taxon>Bacteria</taxon>
        <taxon>Pseudomonadati</taxon>
        <taxon>Pseudomonadota</taxon>
        <taxon>Alphaproteobacteria</taxon>
        <taxon>Rhodobacterales</taxon>
        <taxon>Paracoccaceae</taxon>
        <taxon>Cypionkella</taxon>
    </lineage>
</organism>
<dbReference type="RefSeq" id="WP_380074921.1">
    <property type="nucleotide sequence ID" value="NZ_JBHRTO010000003.1"/>
</dbReference>
<proteinExistence type="predicted"/>
<evidence type="ECO:0000313" key="2">
    <source>
        <dbReference type="EMBL" id="MFC3183237.1"/>
    </source>
</evidence>
<reference evidence="3" key="1">
    <citation type="journal article" date="2019" name="Int. J. Syst. Evol. Microbiol.">
        <title>The Global Catalogue of Microorganisms (GCM) 10K type strain sequencing project: providing services to taxonomists for standard genome sequencing and annotation.</title>
        <authorList>
            <consortium name="The Broad Institute Genomics Platform"/>
            <consortium name="The Broad Institute Genome Sequencing Center for Infectious Disease"/>
            <person name="Wu L."/>
            <person name="Ma J."/>
        </authorList>
    </citation>
    <scope>NUCLEOTIDE SEQUENCE [LARGE SCALE GENOMIC DNA]</scope>
    <source>
        <strain evidence="3">KCTC 52039</strain>
    </source>
</reference>
<dbReference type="Proteomes" id="UP001595547">
    <property type="component" value="Unassembled WGS sequence"/>
</dbReference>
<feature type="chain" id="PRO_5046162763" description="Cyanovirin-N domain-containing protein" evidence="1">
    <location>
        <begin position="20"/>
        <end position="107"/>
    </location>
</feature>